<sequence length="55" mass="6466">MKSFIFRLQIVDSSSETRRHLQWIPSTILKLNGSYVLEKFTTTSLKYLPPNIRPL</sequence>
<organism evidence="1">
    <name type="scientific">Lepeophtheirus salmonis</name>
    <name type="common">Salmon louse</name>
    <name type="synonym">Caligus salmonis</name>
    <dbReference type="NCBI Taxonomy" id="72036"/>
    <lineage>
        <taxon>Eukaryota</taxon>
        <taxon>Metazoa</taxon>
        <taxon>Ecdysozoa</taxon>
        <taxon>Arthropoda</taxon>
        <taxon>Crustacea</taxon>
        <taxon>Multicrustacea</taxon>
        <taxon>Hexanauplia</taxon>
        <taxon>Copepoda</taxon>
        <taxon>Siphonostomatoida</taxon>
        <taxon>Caligidae</taxon>
        <taxon>Lepeophtheirus</taxon>
    </lineage>
</organism>
<accession>A0A0K2TPV2</accession>
<protein>
    <submittedName>
        <fullName evidence="1">Uncharacterized protein</fullName>
    </submittedName>
</protein>
<reference evidence="1" key="1">
    <citation type="submission" date="2014-05" db="EMBL/GenBank/DDBJ databases">
        <authorList>
            <person name="Chronopoulou M."/>
        </authorList>
    </citation>
    <scope>NUCLEOTIDE SEQUENCE</scope>
    <source>
        <tissue evidence="1">Whole organism</tissue>
    </source>
</reference>
<evidence type="ECO:0000313" key="1">
    <source>
        <dbReference type="EMBL" id="CDW27697.1"/>
    </source>
</evidence>
<dbReference type="EMBL" id="HACA01010336">
    <property type="protein sequence ID" value="CDW27697.1"/>
    <property type="molecule type" value="Transcribed_RNA"/>
</dbReference>
<proteinExistence type="predicted"/>
<dbReference type="AlphaFoldDB" id="A0A0K2TPV2"/>
<name>A0A0K2TPV2_LEPSM</name>